<evidence type="ECO:0000313" key="3">
    <source>
        <dbReference type="EMBL" id="CCO24982.1"/>
    </source>
</evidence>
<dbReference type="InterPro" id="IPR029063">
    <property type="entry name" value="SAM-dependent_MTases_sf"/>
</dbReference>
<dbReference type="Gene3D" id="3.40.50.150">
    <property type="entry name" value="Vaccinia Virus protein VP39"/>
    <property type="match status" value="1"/>
</dbReference>
<evidence type="ECO:0000256" key="1">
    <source>
        <dbReference type="ARBA" id="ARBA00022679"/>
    </source>
</evidence>
<feature type="domain" description="Methyltransferase type 11" evidence="2">
    <location>
        <begin position="82"/>
        <end position="178"/>
    </location>
</feature>
<dbReference type="SUPFAM" id="SSF53335">
    <property type="entry name" value="S-adenosyl-L-methionine-dependent methyltransferases"/>
    <property type="match status" value="1"/>
</dbReference>
<dbReference type="OrthoDB" id="5504467at2"/>
<accession>L0RFJ0</accession>
<dbReference type="KEGG" id="dhy:DESAM_22715"/>
<dbReference type="HOGENOM" id="CLU_986008_0_0_7"/>
<dbReference type="Pfam" id="PF08241">
    <property type="entry name" value="Methyltransf_11"/>
    <property type="match status" value="1"/>
</dbReference>
<dbReference type="eggNOG" id="COG2226">
    <property type="taxonomic scope" value="Bacteria"/>
</dbReference>
<dbReference type="CDD" id="cd02440">
    <property type="entry name" value="AdoMet_MTases"/>
    <property type="match status" value="1"/>
</dbReference>
<dbReference type="AlphaFoldDB" id="L0RFJ0"/>
<dbReference type="InterPro" id="IPR050447">
    <property type="entry name" value="Erg6_SMT_methyltransf"/>
</dbReference>
<dbReference type="STRING" id="1121451.DESAM_22715"/>
<proteinExistence type="predicted"/>
<name>L0RFJ0_9BACT</name>
<dbReference type="PANTHER" id="PTHR44068:SF11">
    <property type="entry name" value="GERANYL DIPHOSPHATE 2-C-METHYLTRANSFERASE"/>
    <property type="match status" value="1"/>
</dbReference>
<dbReference type="EMBL" id="FO203522">
    <property type="protein sequence ID" value="CCO24982.1"/>
    <property type="molecule type" value="Genomic_DNA"/>
</dbReference>
<dbReference type="Proteomes" id="UP000010808">
    <property type="component" value="Chromosome"/>
</dbReference>
<dbReference type="GO" id="GO:0008757">
    <property type="term" value="F:S-adenosylmethionine-dependent methyltransferase activity"/>
    <property type="evidence" value="ECO:0007669"/>
    <property type="project" value="InterPro"/>
</dbReference>
<dbReference type="InterPro" id="IPR013216">
    <property type="entry name" value="Methyltransf_11"/>
</dbReference>
<reference evidence="3 4" key="1">
    <citation type="submission" date="2012-10" db="EMBL/GenBank/DDBJ databases">
        <authorList>
            <person name="Genoscope - CEA"/>
        </authorList>
    </citation>
    <scope>NUCLEOTIDE SEQUENCE [LARGE SCALE GENOMIC DNA]</scope>
    <source>
        <strain evidence="4">AM13 / DSM 14728</strain>
    </source>
</reference>
<sequence>MASKETESAAHDDVYTRVYKDSVADLYAADGIDSYLRIFESTRTAPFFQGGNTKGYVKQLAFAKLLESAKRKNIPLNRITVLDAGCGQGELSVYLAAKGFNVIGVDLSAEACKTAECLADKVGVGSQCRFVAESLEKIPVPDRSVDFIIGFASFHHFIKYKCVANELHRILKTGGQSFFADSFGENKAYHIFHDKEKMKRLGDVILTSQLIQEFFDGTGKVELFPSDWFVMLDKLFLYFAPKAEKRARKISKLWFLLDRMIPNTRATLFLAGSVVTKVTKID</sequence>
<protein>
    <recommendedName>
        <fullName evidence="2">Methyltransferase type 11 domain-containing protein</fullName>
    </recommendedName>
</protein>
<dbReference type="PATRIC" id="fig|1121451.3.peg.2926"/>
<keyword evidence="1" id="KW-0808">Transferase</keyword>
<dbReference type="RefSeq" id="WP_015337580.1">
    <property type="nucleotide sequence ID" value="NC_020055.1"/>
</dbReference>
<evidence type="ECO:0000259" key="2">
    <source>
        <dbReference type="Pfam" id="PF08241"/>
    </source>
</evidence>
<dbReference type="PANTHER" id="PTHR44068">
    <property type="entry name" value="ZGC:194242"/>
    <property type="match status" value="1"/>
</dbReference>
<gene>
    <name evidence="3" type="ORF">DESAM_22715</name>
</gene>
<organism evidence="3 4">
    <name type="scientific">Maridesulfovibrio hydrothermalis AM13 = DSM 14728</name>
    <dbReference type="NCBI Taxonomy" id="1121451"/>
    <lineage>
        <taxon>Bacteria</taxon>
        <taxon>Pseudomonadati</taxon>
        <taxon>Thermodesulfobacteriota</taxon>
        <taxon>Desulfovibrionia</taxon>
        <taxon>Desulfovibrionales</taxon>
        <taxon>Desulfovibrionaceae</taxon>
        <taxon>Maridesulfovibrio</taxon>
    </lineage>
</organism>
<keyword evidence="4" id="KW-1185">Reference proteome</keyword>
<evidence type="ECO:0000313" key="4">
    <source>
        <dbReference type="Proteomes" id="UP000010808"/>
    </source>
</evidence>